<dbReference type="GO" id="GO:0006018">
    <property type="term" value="P:2-deoxyribose 1-phosphate catabolic process"/>
    <property type="evidence" value="ECO:0007669"/>
    <property type="project" value="UniProtKB-UniRule"/>
</dbReference>
<keyword evidence="4 7" id="KW-0704">Schiff base</keyword>
<dbReference type="CDD" id="cd00959">
    <property type="entry name" value="DeoC"/>
    <property type="match status" value="1"/>
</dbReference>
<dbReference type="Proteomes" id="UP000095598">
    <property type="component" value="Unassembled WGS sequence"/>
</dbReference>
<dbReference type="GO" id="GO:0009264">
    <property type="term" value="P:deoxyribonucleotide catabolic process"/>
    <property type="evidence" value="ECO:0007669"/>
    <property type="project" value="UniProtKB-UniRule"/>
</dbReference>
<evidence type="ECO:0000256" key="4">
    <source>
        <dbReference type="ARBA" id="ARBA00023270"/>
    </source>
</evidence>
<gene>
    <name evidence="8" type="primary">deoC_2</name>
    <name evidence="7" type="synonym">deoC</name>
    <name evidence="8" type="ORF">ERS852425_01305</name>
</gene>
<dbReference type="PANTHER" id="PTHR10889">
    <property type="entry name" value="DEOXYRIBOSE-PHOSPHATE ALDOLASE"/>
    <property type="match status" value="1"/>
</dbReference>
<dbReference type="NCBIfam" id="TIGR00126">
    <property type="entry name" value="deoC"/>
    <property type="match status" value="1"/>
</dbReference>
<feature type="active site" description="Schiff-base intermediate with acetaldehyde" evidence="7">
    <location>
        <position position="159"/>
    </location>
</feature>
<comment type="function">
    <text evidence="6 7">Catalyzes a reversible aldol reaction between acetaldehyde and D-glyceraldehyde 3-phosphate to generate 2-deoxy-D-ribose 5-phosphate.</text>
</comment>
<dbReference type="GO" id="GO:0005737">
    <property type="term" value="C:cytoplasm"/>
    <property type="evidence" value="ECO:0007669"/>
    <property type="project" value="UniProtKB-SubCell"/>
</dbReference>
<dbReference type="AlphaFoldDB" id="A0A173SGU4"/>
<accession>A0A173SGU4</accession>
<evidence type="ECO:0000256" key="5">
    <source>
        <dbReference type="ARBA" id="ARBA00048791"/>
    </source>
</evidence>
<evidence type="ECO:0000256" key="3">
    <source>
        <dbReference type="ARBA" id="ARBA00023239"/>
    </source>
</evidence>
<proteinExistence type="inferred from homology"/>
<dbReference type="InterPro" id="IPR011343">
    <property type="entry name" value="DeoC"/>
</dbReference>
<evidence type="ECO:0000313" key="9">
    <source>
        <dbReference type="Proteomes" id="UP000095598"/>
    </source>
</evidence>
<sequence length="236" mass="25850">MKSYTLDDLARMIDHTNLHTDASPKDMEVLCNEAKEHHFAMVAINQVQSGLCAKLLEGTDIHTGAAISFPLGQTTIASKVFDTKDAIANGANEIDYVVNQTEIKASNWDYIKDEMSQIVAACHEKDVTCKVIFENCYLNDEEKIKLCEIAKEVKPDFIKTSTGFGTGGATFDDVKLMKEHVGDAVKVKAAGGIRDAKTFMEMIECGAQRIGTSAGISIIKEFEAMMKEQGVSTLEI</sequence>
<dbReference type="InterPro" id="IPR013785">
    <property type="entry name" value="Aldolase_TIM"/>
</dbReference>
<organism evidence="8 9">
    <name type="scientific">Anaerostipes hadrus</name>
    <dbReference type="NCBI Taxonomy" id="649756"/>
    <lineage>
        <taxon>Bacteria</taxon>
        <taxon>Bacillati</taxon>
        <taxon>Bacillota</taxon>
        <taxon>Clostridia</taxon>
        <taxon>Lachnospirales</taxon>
        <taxon>Lachnospiraceae</taxon>
        <taxon>Anaerostipes</taxon>
    </lineage>
</organism>
<dbReference type="InterPro" id="IPR028581">
    <property type="entry name" value="DeoC_typeI"/>
</dbReference>
<evidence type="ECO:0000256" key="1">
    <source>
        <dbReference type="ARBA" id="ARBA00010936"/>
    </source>
</evidence>
<dbReference type="HAMAP" id="MF_00114">
    <property type="entry name" value="DeoC_type1"/>
    <property type="match status" value="1"/>
</dbReference>
<protein>
    <recommendedName>
        <fullName evidence="7">Deoxyribose-phosphate aldolase</fullName>
        <shortName evidence="7">DERA</shortName>
        <ecNumber evidence="7">4.1.2.4</ecNumber>
    </recommendedName>
    <alternativeName>
        <fullName evidence="7">2-deoxy-D-ribose 5-phosphate aldolase</fullName>
    </alternativeName>
    <alternativeName>
        <fullName evidence="7">Phosphodeoxyriboaldolase</fullName>
        <shortName evidence="7">Deoxyriboaldolase</shortName>
    </alternativeName>
</protein>
<dbReference type="InterPro" id="IPR002915">
    <property type="entry name" value="DeoC/FbaB/LacD_aldolase"/>
</dbReference>
<dbReference type="Pfam" id="PF01791">
    <property type="entry name" value="DeoC"/>
    <property type="match status" value="1"/>
</dbReference>
<dbReference type="SUPFAM" id="SSF51569">
    <property type="entry name" value="Aldolase"/>
    <property type="match status" value="1"/>
</dbReference>
<comment type="pathway">
    <text evidence="7">Carbohydrate degradation; 2-deoxy-D-ribose 1-phosphate degradation; D-glyceraldehyde 3-phosphate and acetaldehyde from 2-deoxy-alpha-D-ribose 1-phosphate: step 2/2.</text>
</comment>
<feature type="active site" description="Proton donor/acceptor" evidence="7">
    <location>
        <position position="188"/>
    </location>
</feature>
<name>A0A173SGU4_ANAHA</name>
<dbReference type="FunFam" id="3.20.20.70:FF:000044">
    <property type="entry name" value="Deoxyribose-phosphate aldolase"/>
    <property type="match status" value="1"/>
</dbReference>
<dbReference type="SMART" id="SM01133">
    <property type="entry name" value="DeoC"/>
    <property type="match status" value="1"/>
</dbReference>
<dbReference type="GO" id="GO:0016052">
    <property type="term" value="P:carbohydrate catabolic process"/>
    <property type="evidence" value="ECO:0007669"/>
    <property type="project" value="TreeGrafter"/>
</dbReference>
<dbReference type="PANTHER" id="PTHR10889:SF1">
    <property type="entry name" value="DEOXYRIBOSE-PHOSPHATE ALDOLASE"/>
    <property type="match status" value="1"/>
</dbReference>
<dbReference type="UniPathway" id="UPA00002">
    <property type="reaction ID" value="UER00468"/>
</dbReference>
<comment type="catalytic activity">
    <reaction evidence="5 7">
        <text>2-deoxy-D-ribose 5-phosphate = D-glyceraldehyde 3-phosphate + acetaldehyde</text>
        <dbReference type="Rhea" id="RHEA:12821"/>
        <dbReference type="ChEBI" id="CHEBI:15343"/>
        <dbReference type="ChEBI" id="CHEBI:59776"/>
        <dbReference type="ChEBI" id="CHEBI:62877"/>
        <dbReference type="EC" id="4.1.2.4"/>
    </reaction>
</comment>
<reference evidence="8 9" key="1">
    <citation type="submission" date="2015-09" db="EMBL/GenBank/DDBJ databases">
        <authorList>
            <consortium name="Pathogen Informatics"/>
        </authorList>
    </citation>
    <scope>NUCLEOTIDE SEQUENCE [LARGE SCALE GENOMIC DNA]</scope>
    <source>
        <strain evidence="8 9">2789STDY5608868</strain>
    </source>
</reference>
<comment type="similarity">
    <text evidence="1 7">Belongs to the DeoC/FbaB aldolase family. DeoC type 1 subfamily.</text>
</comment>
<feature type="active site" description="Proton donor/acceptor" evidence="7">
    <location>
        <position position="95"/>
    </location>
</feature>
<evidence type="ECO:0000256" key="2">
    <source>
        <dbReference type="ARBA" id="ARBA00022490"/>
    </source>
</evidence>
<dbReference type="EMBL" id="CYXT01000007">
    <property type="protein sequence ID" value="CUM89563.1"/>
    <property type="molecule type" value="Genomic_DNA"/>
</dbReference>
<keyword evidence="2 7" id="KW-0963">Cytoplasm</keyword>
<dbReference type="RefSeq" id="WP_055258360.1">
    <property type="nucleotide sequence ID" value="NZ_CACRSX010000024.1"/>
</dbReference>
<dbReference type="PIRSF" id="PIRSF001357">
    <property type="entry name" value="DeoC"/>
    <property type="match status" value="1"/>
</dbReference>
<evidence type="ECO:0000256" key="7">
    <source>
        <dbReference type="HAMAP-Rule" id="MF_00114"/>
    </source>
</evidence>
<comment type="subcellular location">
    <subcellularLocation>
        <location evidence="7">Cytoplasm</location>
    </subcellularLocation>
</comment>
<evidence type="ECO:0000313" key="8">
    <source>
        <dbReference type="EMBL" id="CUM89563.1"/>
    </source>
</evidence>
<evidence type="ECO:0000256" key="6">
    <source>
        <dbReference type="ARBA" id="ARBA00056337"/>
    </source>
</evidence>
<keyword evidence="3 7" id="KW-0456">Lyase</keyword>
<dbReference type="EC" id="4.1.2.4" evidence="7"/>
<dbReference type="Gene3D" id="3.20.20.70">
    <property type="entry name" value="Aldolase class I"/>
    <property type="match status" value="1"/>
</dbReference>
<dbReference type="GO" id="GO:0004139">
    <property type="term" value="F:deoxyribose-phosphate aldolase activity"/>
    <property type="evidence" value="ECO:0007669"/>
    <property type="project" value="UniProtKB-UniRule"/>
</dbReference>